<organism evidence="1 2">
    <name type="scientific">Rhynchophorus ferrugineus</name>
    <name type="common">Red palm weevil</name>
    <name type="synonym">Curculio ferrugineus</name>
    <dbReference type="NCBI Taxonomy" id="354439"/>
    <lineage>
        <taxon>Eukaryota</taxon>
        <taxon>Metazoa</taxon>
        <taxon>Ecdysozoa</taxon>
        <taxon>Arthropoda</taxon>
        <taxon>Hexapoda</taxon>
        <taxon>Insecta</taxon>
        <taxon>Pterygota</taxon>
        <taxon>Neoptera</taxon>
        <taxon>Endopterygota</taxon>
        <taxon>Coleoptera</taxon>
        <taxon>Polyphaga</taxon>
        <taxon>Cucujiformia</taxon>
        <taxon>Curculionidae</taxon>
        <taxon>Dryophthorinae</taxon>
        <taxon>Rhynchophorus</taxon>
    </lineage>
</organism>
<dbReference type="Proteomes" id="UP000625711">
    <property type="component" value="Unassembled WGS sequence"/>
</dbReference>
<protein>
    <submittedName>
        <fullName evidence="1">Uncharacterized protein</fullName>
    </submittedName>
</protein>
<comment type="caution">
    <text evidence="1">The sequence shown here is derived from an EMBL/GenBank/DDBJ whole genome shotgun (WGS) entry which is preliminary data.</text>
</comment>
<evidence type="ECO:0000313" key="2">
    <source>
        <dbReference type="Proteomes" id="UP000625711"/>
    </source>
</evidence>
<reference evidence="1" key="1">
    <citation type="submission" date="2020-08" db="EMBL/GenBank/DDBJ databases">
        <title>Genome sequencing and assembly of the red palm weevil Rhynchophorus ferrugineus.</title>
        <authorList>
            <person name="Dias G.B."/>
            <person name="Bergman C.M."/>
            <person name="Manee M."/>
        </authorList>
    </citation>
    <scope>NUCLEOTIDE SEQUENCE</scope>
    <source>
        <strain evidence="1">AA-2017</strain>
        <tissue evidence="1">Whole larva</tissue>
    </source>
</reference>
<name>A0A834MNN3_RHYFE</name>
<dbReference type="EMBL" id="JAACXV010000040">
    <property type="protein sequence ID" value="KAF7285959.1"/>
    <property type="molecule type" value="Genomic_DNA"/>
</dbReference>
<dbReference type="AlphaFoldDB" id="A0A834MNN3"/>
<accession>A0A834MNN3</accession>
<keyword evidence="2" id="KW-1185">Reference proteome</keyword>
<dbReference type="OrthoDB" id="6738045at2759"/>
<gene>
    <name evidence="1" type="ORF">GWI33_008930</name>
</gene>
<proteinExistence type="predicted"/>
<sequence>MGLFSNSEIDLIKHIKVWMRKIRDLLDYQEGGLDAIVGKLMKPGALATDTDDKMVKNHKVQLDLYKKANSYAKSMITSSVTDVVYQKIIDK</sequence>
<evidence type="ECO:0000313" key="1">
    <source>
        <dbReference type="EMBL" id="KAF7285959.1"/>
    </source>
</evidence>